<evidence type="ECO:0000313" key="1">
    <source>
        <dbReference type="EMBL" id="GBM12504.1"/>
    </source>
</evidence>
<name>A0A4Y2D9E3_ARAVE</name>
<comment type="caution">
    <text evidence="1">The sequence shown here is derived from an EMBL/GenBank/DDBJ whole genome shotgun (WGS) entry which is preliminary data.</text>
</comment>
<dbReference type="AlphaFoldDB" id="A0A4Y2D9E3"/>
<dbReference type="EMBL" id="BGPR01165744">
    <property type="protein sequence ID" value="GBM12504.1"/>
    <property type="molecule type" value="Genomic_DNA"/>
</dbReference>
<gene>
    <name evidence="1" type="ORF">AVEN_143888_1</name>
</gene>
<keyword evidence="2" id="KW-1185">Reference proteome</keyword>
<accession>A0A4Y2D9E3</accession>
<protein>
    <submittedName>
        <fullName evidence="1">Uncharacterized protein</fullName>
    </submittedName>
</protein>
<reference evidence="1 2" key="1">
    <citation type="journal article" date="2019" name="Sci. Rep.">
        <title>Orb-weaving spider Araneus ventricosus genome elucidates the spidroin gene catalogue.</title>
        <authorList>
            <person name="Kono N."/>
            <person name="Nakamura H."/>
            <person name="Ohtoshi R."/>
            <person name="Moran D.A.P."/>
            <person name="Shinohara A."/>
            <person name="Yoshida Y."/>
            <person name="Fujiwara M."/>
            <person name="Mori M."/>
            <person name="Tomita M."/>
            <person name="Arakawa K."/>
        </authorList>
    </citation>
    <scope>NUCLEOTIDE SEQUENCE [LARGE SCALE GENOMIC DNA]</scope>
</reference>
<organism evidence="1 2">
    <name type="scientific">Araneus ventricosus</name>
    <name type="common">Orbweaver spider</name>
    <name type="synonym">Epeira ventricosa</name>
    <dbReference type="NCBI Taxonomy" id="182803"/>
    <lineage>
        <taxon>Eukaryota</taxon>
        <taxon>Metazoa</taxon>
        <taxon>Ecdysozoa</taxon>
        <taxon>Arthropoda</taxon>
        <taxon>Chelicerata</taxon>
        <taxon>Arachnida</taxon>
        <taxon>Araneae</taxon>
        <taxon>Araneomorphae</taxon>
        <taxon>Entelegynae</taxon>
        <taxon>Araneoidea</taxon>
        <taxon>Araneidae</taxon>
        <taxon>Araneus</taxon>
    </lineage>
</organism>
<sequence length="143" mass="16035">MDGIVKTTAPIPKALFPNDQRLVVKCKAWMCPVLIPPYEAVRLDSMLFTVGRTFLLRTIRVSLDTEMDEVVLGLVENVAPPLQERSNSFKELKHILDSVLSCRSVVPIAGWNLTSGLLEFFIFLGERNTMFGIKIKIPEDTDG</sequence>
<dbReference type="Proteomes" id="UP000499080">
    <property type="component" value="Unassembled WGS sequence"/>
</dbReference>
<proteinExistence type="predicted"/>
<evidence type="ECO:0000313" key="2">
    <source>
        <dbReference type="Proteomes" id="UP000499080"/>
    </source>
</evidence>